<keyword evidence="1" id="KW-1133">Transmembrane helix</keyword>
<dbReference type="STRING" id="1104324.P186_0844"/>
<dbReference type="AlphaFoldDB" id="G7VAP7"/>
<dbReference type="HOGENOM" id="CLU_155006_0_0_2"/>
<proteinExistence type="predicted"/>
<dbReference type="BioCyc" id="PSP1104324:GJSN-825-MONOMER"/>
<evidence type="ECO:0000256" key="1">
    <source>
        <dbReference type="SAM" id="Phobius"/>
    </source>
</evidence>
<dbReference type="Proteomes" id="UP000005867">
    <property type="component" value="Chromosome"/>
</dbReference>
<evidence type="ECO:0000313" key="2">
    <source>
        <dbReference type="EMBL" id="AET32286.1"/>
    </source>
</evidence>
<dbReference type="OrthoDB" id="29267at2157"/>
<gene>
    <name evidence="2" type="ORF">P186_0844</name>
</gene>
<feature type="transmembrane region" description="Helical" evidence="1">
    <location>
        <begin position="6"/>
        <end position="27"/>
    </location>
</feature>
<dbReference type="eggNOG" id="arCOG05419">
    <property type="taxonomic scope" value="Archaea"/>
</dbReference>
<evidence type="ECO:0000313" key="3">
    <source>
        <dbReference type="Proteomes" id="UP000005867"/>
    </source>
</evidence>
<accession>G7VAP7</accession>
<name>G7VAP7_9CREN</name>
<dbReference type="KEGG" id="pyr:P186_0844"/>
<keyword evidence="1" id="KW-0472">Membrane</keyword>
<protein>
    <submittedName>
        <fullName evidence="2">Uncharacterized protein</fullName>
    </submittedName>
</protein>
<keyword evidence="3" id="KW-1185">Reference proteome</keyword>
<keyword evidence="1" id="KW-0812">Transmembrane</keyword>
<dbReference type="GeneID" id="11595104"/>
<sequence>MDLLRIGVFLLGVAALIVAVIGLMIYLERPRPAPTPPFYAYCVDKYVVVSANAELRGVKVYEPGGAVYCVFDQVKAGSDAACRVGNGTLYVVEWEGYTKAVQCAPPPPPRPATD</sequence>
<reference evidence="2 3" key="1">
    <citation type="journal article" date="2012" name="J. Bacteriol.">
        <title>Complete genome sequence of strain 1860, a crenarchaeon of the genus pyrobaculum able to grow with various electron acceptors.</title>
        <authorList>
            <person name="Mardanov A.V."/>
            <person name="Gumerov V.M."/>
            <person name="Slobodkina G.B."/>
            <person name="Beletsky A.V."/>
            <person name="Bonch-Osmolovskaya E.A."/>
            <person name="Ravin N.V."/>
            <person name="Skryabin K.G."/>
        </authorList>
    </citation>
    <scope>NUCLEOTIDE SEQUENCE [LARGE SCALE GENOMIC DNA]</scope>
    <source>
        <strain evidence="2 3">1860</strain>
    </source>
</reference>
<dbReference type="EMBL" id="CP003098">
    <property type="protein sequence ID" value="AET32286.1"/>
    <property type="molecule type" value="Genomic_DNA"/>
</dbReference>
<organism evidence="2 3">
    <name type="scientific">Pyrobaculum ferrireducens</name>
    <dbReference type="NCBI Taxonomy" id="1104324"/>
    <lineage>
        <taxon>Archaea</taxon>
        <taxon>Thermoproteota</taxon>
        <taxon>Thermoprotei</taxon>
        <taxon>Thermoproteales</taxon>
        <taxon>Thermoproteaceae</taxon>
        <taxon>Pyrobaculum</taxon>
    </lineage>
</organism>
<dbReference type="RefSeq" id="WP_014288114.1">
    <property type="nucleotide sequence ID" value="NC_016645.1"/>
</dbReference>